<sequence length="427" mass="47289">MSFLRRQQLSTFYFFLMGLSANIIPMVVIWIAVDDILAGTLWSTTVLLIAFSIPDILAKVVSPVIINRITFHLSFALLTILMLASILLLVLIDDVRVRIAGVTVLGLANGFAVITIVTTLSYFETAALLANAYQNGRQCSLFLASLGYTGLTTWFCVAPRITIAVCIPICFIPLGIYILLDKEPLKDHLQGTAKLVQYTKLPQEEYSNDKHDTTADKLISKTFLLLVKSFPLFIYGYFSSFCIHFSMTAVLTTLTFPSSPFLPRDHFQYYRMISDAGIVIGGLGSFILGCTGQKWMNKFFGIRNTGLLVVINVIHMLFFVVASWHRFLPNVIPVFVLCFTQGIAFGIAAVQSLICATNLFSSPNDKATALRLQEVGVSVGRVGAAFLGVFTEKYLREHCTYNLLLGEYCLARIPSSAGWSTNLICNK</sequence>
<accession>A0A6P8JA10</accession>
<protein>
    <recommendedName>
        <fullName evidence="7">Battenin</fullName>
    </recommendedName>
</protein>
<dbReference type="SUPFAM" id="SSF103473">
    <property type="entry name" value="MFS general substrate transporter"/>
    <property type="match status" value="1"/>
</dbReference>
<evidence type="ECO:0000256" key="1">
    <source>
        <dbReference type="ARBA" id="ARBA00004127"/>
    </source>
</evidence>
<evidence type="ECO:0000256" key="4">
    <source>
        <dbReference type="ARBA" id="ARBA00022692"/>
    </source>
</evidence>
<keyword evidence="8" id="KW-1185">Reference proteome</keyword>
<feature type="transmembrane region" description="Helical" evidence="7">
    <location>
        <begin position="307"/>
        <end position="325"/>
    </location>
</feature>
<keyword evidence="3" id="KW-0813">Transport</keyword>
<evidence type="ECO:0000313" key="8">
    <source>
        <dbReference type="Proteomes" id="UP000515163"/>
    </source>
</evidence>
<keyword evidence="5 7" id="KW-1133">Transmembrane helix</keyword>
<dbReference type="Proteomes" id="UP000515163">
    <property type="component" value="Unplaced"/>
</dbReference>
<dbReference type="PANTHER" id="PTHR10981">
    <property type="entry name" value="BATTENIN"/>
    <property type="match status" value="1"/>
</dbReference>
<dbReference type="GO" id="GO:0012505">
    <property type="term" value="C:endomembrane system"/>
    <property type="evidence" value="ECO:0007669"/>
    <property type="project" value="UniProtKB-SubCell"/>
</dbReference>
<proteinExistence type="inferred from homology"/>
<evidence type="ECO:0000313" key="9">
    <source>
        <dbReference type="RefSeq" id="XP_031574578.1"/>
    </source>
</evidence>
<feature type="transmembrane region" description="Helical" evidence="7">
    <location>
        <begin position="331"/>
        <end position="356"/>
    </location>
</feature>
<comment type="similarity">
    <text evidence="2 7">Belongs to the battenin family.</text>
</comment>
<dbReference type="PRINTS" id="PR01315">
    <property type="entry name" value="BATTENIN"/>
</dbReference>
<feature type="transmembrane region" description="Helical" evidence="7">
    <location>
        <begin position="98"/>
        <end position="123"/>
    </location>
</feature>
<feature type="transmembrane region" description="Helical" evidence="7">
    <location>
        <begin position="12"/>
        <end position="33"/>
    </location>
</feature>
<evidence type="ECO:0000256" key="3">
    <source>
        <dbReference type="ARBA" id="ARBA00022448"/>
    </source>
</evidence>
<evidence type="ECO:0000256" key="5">
    <source>
        <dbReference type="ARBA" id="ARBA00022989"/>
    </source>
</evidence>
<dbReference type="InterPro" id="IPR036259">
    <property type="entry name" value="MFS_trans_sf"/>
</dbReference>
<dbReference type="GO" id="GO:0051453">
    <property type="term" value="P:regulation of intracellular pH"/>
    <property type="evidence" value="ECO:0007669"/>
    <property type="project" value="TreeGrafter"/>
</dbReference>
<feature type="transmembrane region" description="Helical" evidence="7">
    <location>
        <begin position="39"/>
        <end position="57"/>
    </location>
</feature>
<dbReference type="PANTHER" id="PTHR10981:SF0">
    <property type="entry name" value="BATTENIN"/>
    <property type="match status" value="1"/>
</dbReference>
<feature type="transmembrane region" description="Helical" evidence="7">
    <location>
        <begin position="276"/>
        <end position="295"/>
    </location>
</feature>
<dbReference type="GeneID" id="116308325"/>
<feature type="transmembrane region" description="Helical" evidence="7">
    <location>
        <begin position="232"/>
        <end position="256"/>
    </location>
</feature>
<feature type="transmembrane region" description="Helical" evidence="7">
    <location>
        <begin position="69"/>
        <end position="92"/>
    </location>
</feature>
<keyword evidence="6 7" id="KW-0472">Membrane</keyword>
<dbReference type="Pfam" id="PF02487">
    <property type="entry name" value="CLN3"/>
    <property type="match status" value="1"/>
</dbReference>
<organism evidence="8 9">
    <name type="scientific">Actinia tenebrosa</name>
    <name type="common">Australian red waratah sea anemone</name>
    <dbReference type="NCBI Taxonomy" id="6105"/>
    <lineage>
        <taxon>Eukaryota</taxon>
        <taxon>Metazoa</taxon>
        <taxon>Cnidaria</taxon>
        <taxon>Anthozoa</taxon>
        <taxon>Hexacorallia</taxon>
        <taxon>Actiniaria</taxon>
        <taxon>Actiniidae</taxon>
        <taxon>Actinia</taxon>
    </lineage>
</organism>
<reference evidence="9" key="1">
    <citation type="submission" date="2025-08" db="UniProtKB">
        <authorList>
            <consortium name="RefSeq"/>
        </authorList>
    </citation>
    <scope>IDENTIFICATION</scope>
    <source>
        <tissue evidence="9">Tentacle</tissue>
    </source>
</reference>
<evidence type="ECO:0000256" key="7">
    <source>
        <dbReference type="RuleBase" id="RU361113"/>
    </source>
</evidence>
<feature type="transmembrane region" description="Helical" evidence="7">
    <location>
        <begin position="135"/>
        <end position="155"/>
    </location>
</feature>
<dbReference type="InterPro" id="IPR003492">
    <property type="entry name" value="Battenin_disease_Cln3"/>
</dbReference>
<gene>
    <name evidence="9" type="primary">LOC116308325</name>
</gene>
<evidence type="ECO:0000256" key="6">
    <source>
        <dbReference type="ARBA" id="ARBA00023136"/>
    </source>
</evidence>
<dbReference type="OrthoDB" id="5989500at2759"/>
<name>A0A6P8JA10_ACTTE</name>
<dbReference type="Gene3D" id="1.20.1250.20">
    <property type="entry name" value="MFS general substrate transporter like domains"/>
    <property type="match status" value="1"/>
</dbReference>
<dbReference type="AlphaFoldDB" id="A0A6P8JA10"/>
<dbReference type="KEGG" id="aten:116308325"/>
<comment type="subcellular location">
    <subcellularLocation>
        <location evidence="1">Endomembrane system</location>
        <topology evidence="1">Multi-pass membrane protein</topology>
    </subcellularLocation>
    <subcellularLocation>
        <location evidence="7">Lysosome membrane</location>
        <topology evidence="7">Multi-pass membrane protein</topology>
    </subcellularLocation>
</comment>
<keyword evidence="7" id="KW-0458">Lysosome</keyword>
<dbReference type="RefSeq" id="XP_031574578.1">
    <property type="nucleotide sequence ID" value="XM_031718718.1"/>
</dbReference>
<dbReference type="GO" id="GO:0005765">
    <property type="term" value="C:lysosomal membrane"/>
    <property type="evidence" value="ECO:0007669"/>
    <property type="project" value="UniProtKB-SubCell"/>
</dbReference>
<dbReference type="InParanoid" id="A0A6P8JA10"/>
<keyword evidence="4 7" id="KW-0812">Transmembrane</keyword>
<evidence type="ECO:0000256" key="2">
    <source>
        <dbReference type="ARBA" id="ARBA00007467"/>
    </source>
</evidence>
<feature type="transmembrane region" description="Helical" evidence="7">
    <location>
        <begin position="161"/>
        <end position="180"/>
    </location>
</feature>